<comment type="caution">
    <text evidence="12">The sequence shown here is derived from an EMBL/GenBank/DDBJ whole genome shotgun (WGS) entry which is preliminary data.</text>
</comment>
<gene>
    <name evidence="12" type="ORF">HJG63_001103</name>
</gene>
<evidence type="ECO:0000256" key="3">
    <source>
        <dbReference type="ARBA" id="ARBA00022692"/>
    </source>
</evidence>
<dbReference type="Proteomes" id="UP000593571">
    <property type="component" value="Unassembled WGS sequence"/>
</dbReference>
<feature type="compositionally biased region" description="Acidic residues" evidence="9">
    <location>
        <begin position="178"/>
        <end position="203"/>
    </location>
</feature>
<keyword evidence="2" id="KW-0597">Phosphoprotein</keyword>
<accession>A0A7J8C0Y5</accession>
<evidence type="ECO:0000256" key="9">
    <source>
        <dbReference type="SAM" id="MobiDB-lite"/>
    </source>
</evidence>
<feature type="transmembrane region" description="Helical" evidence="10">
    <location>
        <begin position="24"/>
        <end position="47"/>
    </location>
</feature>
<feature type="region of interest" description="Disordered" evidence="9">
    <location>
        <begin position="87"/>
        <end position="261"/>
    </location>
</feature>
<protein>
    <submittedName>
        <fullName evidence="12">Aspartate beta-hydroxylase</fullName>
    </submittedName>
</protein>
<evidence type="ECO:0000256" key="2">
    <source>
        <dbReference type="ARBA" id="ARBA00022553"/>
    </source>
</evidence>
<dbReference type="Pfam" id="PF05279">
    <property type="entry name" value="Asp-B-Hydro_N"/>
    <property type="match status" value="1"/>
</dbReference>
<evidence type="ECO:0000256" key="7">
    <source>
        <dbReference type="ARBA" id="ARBA00023180"/>
    </source>
</evidence>
<dbReference type="PANTHER" id="PTHR12366">
    <property type="entry name" value="ASPARTYL/ASPARAGINYL BETA-HYDROXYLASE"/>
    <property type="match status" value="1"/>
</dbReference>
<feature type="compositionally biased region" description="Acidic residues" evidence="9">
    <location>
        <begin position="117"/>
        <end position="130"/>
    </location>
</feature>
<evidence type="ECO:0000259" key="11">
    <source>
        <dbReference type="Pfam" id="PF05279"/>
    </source>
</evidence>
<feature type="compositionally biased region" description="Basic and acidic residues" evidence="9">
    <location>
        <begin position="162"/>
        <end position="172"/>
    </location>
</feature>
<feature type="compositionally biased region" description="Acidic residues" evidence="9">
    <location>
        <begin position="226"/>
        <end position="237"/>
    </location>
</feature>
<dbReference type="InterPro" id="IPR007943">
    <property type="entry name" value="Asp-B-hydro/Triadin_dom"/>
</dbReference>
<dbReference type="GO" id="GO:0005783">
    <property type="term" value="C:endoplasmic reticulum"/>
    <property type="evidence" value="ECO:0007669"/>
    <property type="project" value="TreeGrafter"/>
</dbReference>
<evidence type="ECO:0000256" key="4">
    <source>
        <dbReference type="ARBA" id="ARBA00022989"/>
    </source>
</evidence>
<organism evidence="12 13">
    <name type="scientific">Rousettus aegyptiacus</name>
    <name type="common">Egyptian fruit bat</name>
    <name type="synonym">Pteropus aegyptiacus</name>
    <dbReference type="NCBI Taxonomy" id="9407"/>
    <lineage>
        <taxon>Eukaryota</taxon>
        <taxon>Metazoa</taxon>
        <taxon>Chordata</taxon>
        <taxon>Craniata</taxon>
        <taxon>Vertebrata</taxon>
        <taxon>Euteleostomi</taxon>
        <taxon>Mammalia</taxon>
        <taxon>Eutheria</taxon>
        <taxon>Laurasiatheria</taxon>
        <taxon>Chiroptera</taxon>
        <taxon>Yinpterochiroptera</taxon>
        <taxon>Pteropodoidea</taxon>
        <taxon>Pteropodidae</taxon>
        <taxon>Rousettinae</taxon>
        <taxon>Rousettus</taxon>
    </lineage>
</organism>
<dbReference type="PANTHER" id="PTHR12366:SF33">
    <property type="entry name" value="ASPARTYL_ASPARAGINYL BETA-HYDROXYLASE"/>
    <property type="match status" value="1"/>
</dbReference>
<evidence type="ECO:0000313" key="12">
    <source>
        <dbReference type="EMBL" id="KAF6404500.1"/>
    </source>
</evidence>
<keyword evidence="6" id="KW-1015">Disulfide bond</keyword>
<reference evidence="12 13" key="1">
    <citation type="journal article" date="2020" name="Nature">
        <title>Six reference-quality genomes reveal evolution of bat adaptations.</title>
        <authorList>
            <person name="Jebb D."/>
            <person name="Huang Z."/>
            <person name="Pippel M."/>
            <person name="Hughes G.M."/>
            <person name="Lavrichenko K."/>
            <person name="Devanna P."/>
            <person name="Winkler S."/>
            <person name="Jermiin L.S."/>
            <person name="Skirmuntt E.C."/>
            <person name="Katzourakis A."/>
            <person name="Burkitt-Gray L."/>
            <person name="Ray D.A."/>
            <person name="Sullivan K.A.M."/>
            <person name="Roscito J.G."/>
            <person name="Kirilenko B.M."/>
            <person name="Davalos L.M."/>
            <person name="Corthals A.P."/>
            <person name="Power M.L."/>
            <person name="Jones G."/>
            <person name="Ransome R.D."/>
            <person name="Dechmann D.K.N."/>
            <person name="Locatelli A.G."/>
            <person name="Puechmaille S.J."/>
            <person name="Fedrigo O."/>
            <person name="Jarvis E.D."/>
            <person name="Hiller M."/>
            <person name="Vernes S.C."/>
            <person name="Myers E.W."/>
            <person name="Teeling E.C."/>
        </authorList>
    </citation>
    <scope>NUCLEOTIDE SEQUENCE [LARGE SCALE GENOMIC DNA]</scope>
    <source>
        <strain evidence="12">MRouAeg1</strain>
        <tissue evidence="12">Muscle</tissue>
    </source>
</reference>
<evidence type="ECO:0000256" key="10">
    <source>
        <dbReference type="SAM" id="Phobius"/>
    </source>
</evidence>
<comment type="subcellular location">
    <subcellularLocation>
        <location evidence="8">Endomembrane system</location>
        <topology evidence="8">Single-pass membrane protein</topology>
    </subcellularLocation>
    <subcellularLocation>
        <location evidence="1">Membrane</location>
        <topology evidence="1">Single-pass type II membrane protein</topology>
    </subcellularLocation>
</comment>
<keyword evidence="13" id="KW-1185">Reference proteome</keyword>
<keyword evidence="5 10" id="KW-0472">Membrane</keyword>
<dbReference type="GO" id="GO:0062101">
    <property type="term" value="F:peptidyl-aspartic acid 3-dioxygenase activity"/>
    <property type="evidence" value="ECO:0007669"/>
    <property type="project" value="InterPro"/>
</dbReference>
<feature type="domain" description="Aspartyl beta-hydroxylase/Triadin" evidence="11">
    <location>
        <begin position="15"/>
        <end position="78"/>
    </location>
</feature>
<name>A0A7J8C0Y5_ROUAE</name>
<proteinExistence type="predicted"/>
<keyword evidence="4 10" id="KW-1133">Transmembrane helix</keyword>
<evidence type="ECO:0000256" key="6">
    <source>
        <dbReference type="ARBA" id="ARBA00023157"/>
    </source>
</evidence>
<evidence type="ECO:0000256" key="1">
    <source>
        <dbReference type="ARBA" id="ARBA00004606"/>
    </source>
</evidence>
<evidence type="ECO:0000256" key="5">
    <source>
        <dbReference type="ARBA" id="ARBA00023136"/>
    </source>
</evidence>
<keyword evidence="3 10" id="KW-0812">Transmembrane</keyword>
<dbReference type="InterPro" id="IPR039038">
    <property type="entry name" value="ASPH"/>
</dbReference>
<dbReference type="AlphaFoldDB" id="A0A7J8C0Y5"/>
<dbReference type="EMBL" id="JACASE010000015">
    <property type="protein sequence ID" value="KAF6404500.1"/>
    <property type="molecule type" value="Genomic_DNA"/>
</dbReference>
<evidence type="ECO:0000313" key="13">
    <source>
        <dbReference type="Proteomes" id="UP000593571"/>
    </source>
</evidence>
<keyword evidence="7" id="KW-0325">Glycoprotein</keyword>
<evidence type="ECO:0000256" key="8">
    <source>
        <dbReference type="ARBA" id="ARBA00037847"/>
    </source>
</evidence>
<dbReference type="GO" id="GO:0016020">
    <property type="term" value="C:membrane"/>
    <property type="evidence" value="ECO:0007669"/>
    <property type="project" value="UniProtKB-SubCell"/>
</dbReference>
<sequence>MAEGKDTKHGGHKNGKKGLSGSSFFTWFMVIALLGVWTSVAVVWFDLVDYEEVLGKLGVYDADGDGDFDVDDAKVLLEGPGGVVKKKTKAKGLKERTASKPTVPPEEAEPFPWLEEPVPEDTEDLQQEEDGPAREQQPEGDFLVESDADDRFEPLETETFQEETKDTYHVEEPASQADDQDMEEMMYEQENPDSIEPVIDDDERIYHDADDVTYQDYDQKAHEPSDSEGIESSDNVEDSNIILEEVRVPPAEEQQEIPPDT</sequence>